<keyword evidence="4" id="KW-1185">Reference proteome</keyword>
<keyword evidence="2" id="KW-0472">Membrane</keyword>
<feature type="region of interest" description="Disordered" evidence="1">
    <location>
        <begin position="1"/>
        <end position="24"/>
    </location>
</feature>
<evidence type="ECO:0000313" key="4">
    <source>
        <dbReference type="Proteomes" id="UP000319263"/>
    </source>
</evidence>
<evidence type="ECO:0000313" key="3">
    <source>
        <dbReference type="EMBL" id="QDP96873.1"/>
    </source>
</evidence>
<proteinExistence type="predicted"/>
<feature type="transmembrane region" description="Helical" evidence="2">
    <location>
        <begin position="110"/>
        <end position="130"/>
    </location>
</feature>
<feature type="transmembrane region" description="Helical" evidence="2">
    <location>
        <begin position="137"/>
        <end position="156"/>
    </location>
</feature>
<dbReference type="EMBL" id="CP041692">
    <property type="protein sequence ID" value="QDP96873.1"/>
    <property type="molecule type" value="Genomic_DNA"/>
</dbReference>
<sequence>MSVQHHEPKAGSAPVRESGVQRSNVATPVQPQVVGHADDGVIGKGARRVLAVLRLAIGFVFLWAFLDKTFGFGYATTSSQAWINGGSPTKGFLISTQVGPFESLSHSIAGVWWANWFFMLGLLGVGLAVMAGVALRASAVAGTITLVMMWMVEFPLDRTLSGGGLSGSPNPIVDYHVIYALVLIVVAATSAGMTWGLGRWWAQLPYNREHSWAR</sequence>
<evidence type="ECO:0000256" key="2">
    <source>
        <dbReference type="SAM" id="Phobius"/>
    </source>
</evidence>
<dbReference type="AlphaFoldDB" id="A0A516Q0B6"/>
<feature type="transmembrane region" description="Helical" evidence="2">
    <location>
        <begin position="176"/>
        <end position="198"/>
    </location>
</feature>
<name>A0A516Q0B6_9ACTN</name>
<keyword evidence="2" id="KW-0812">Transmembrane</keyword>
<dbReference type="Proteomes" id="UP000319263">
    <property type="component" value="Chromosome"/>
</dbReference>
<feature type="transmembrane region" description="Helical" evidence="2">
    <location>
        <begin position="49"/>
        <end position="66"/>
    </location>
</feature>
<reference evidence="3 4" key="1">
    <citation type="submission" date="2019-07" db="EMBL/GenBank/DDBJ databases">
        <title>Microlunatus dokdonensis sp. nov. isolated from the rhizospheric soil of the wild plant Elymus tsukushiensis.</title>
        <authorList>
            <person name="Ghim S.-Y."/>
            <person name="Hwang Y.-J."/>
            <person name="Son J.-S."/>
            <person name="Shin J.-H."/>
        </authorList>
    </citation>
    <scope>NUCLEOTIDE SEQUENCE [LARGE SCALE GENOMIC DNA]</scope>
    <source>
        <strain evidence="3 4">KUDC0627</strain>
    </source>
</reference>
<accession>A0A516Q0B6</accession>
<organism evidence="3 4">
    <name type="scientific">Microlunatus elymi</name>
    <dbReference type="NCBI Taxonomy" id="2596828"/>
    <lineage>
        <taxon>Bacteria</taxon>
        <taxon>Bacillati</taxon>
        <taxon>Actinomycetota</taxon>
        <taxon>Actinomycetes</taxon>
        <taxon>Propionibacteriales</taxon>
        <taxon>Propionibacteriaceae</taxon>
        <taxon>Microlunatus</taxon>
    </lineage>
</organism>
<gene>
    <name evidence="3" type="ORF">FOE78_13965</name>
</gene>
<protein>
    <submittedName>
        <fullName evidence="3">DoxX family membrane protein</fullName>
    </submittedName>
</protein>
<evidence type="ECO:0000256" key="1">
    <source>
        <dbReference type="SAM" id="MobiDB-lite"/>
    </source>
</evidence>
<dbReference type="KEGG" id="mik:FOE78_13965"/>
<keyword evidence="2" id="KW-1133">Transmembrane helix</keyword>
<dbReference type="OrthoDB" id="3253635at2"/>